<reference evidence="1" key="1">
    <citation type="journal article" date="2021" name="Mol. Plant Microbe Interact.">
        <title>Complete Genome Sequence of the Plant-Pathogenic Fungus Colletotrichum lupini.</title>
        <authorList>
            <person name="Baroncelli R."/>
            <person name="Pensec F."/>
            <person name="Da Lio D."/>
            <person name="Boufleur T."/>
            <person name="Vicente I."/>
            <person name="Sarrocco S."/>
            <person name="Picot A."/>
            <person name="Baraldi E."/>
            <person name="Sukno S."/>
            <person name="Thon M."/>
            <person name="Le Floch G."/>
        </authorList>
    </citation>
    <scope>NUCLEOTIDE SEQUENCE</scope>
    <source>
        <strain evidence="1">IMI 504893</strain>
    </source>
</reference>
<accession>A0A9Q8WGU3</accession>
<dbReference type="GeneID" id="73342236"/>
<evidence type="ECO:0000313" key="2">
    <source>
        <dbReference type="Proteomes" id="UP000830671"/>
    </source>
</evidence>
<sequence length="170" mass="18547">MSSSGYVSLLLRNPMFAGRIQVLGTSQQVVPPLQIDAANASTLQAYLIVTFCARLTGTASRAMTSHDLHRKVIEQPYLLSALRPGAHGFALASLPRSRSITGMVCRPSACFLCPSIRMLKLRSVIMGLNDESSAREQRIYRRESGSQIIPGPSRSTVKNALIAITWSDSR</sequence>
<dbReference type="KEGG" id="clup:CLUP02_08236"/>
<dbReference type="AlphaFoldDB" id="A0A9Q8WGU3"/>
<dbReference type="Proteomes" id="UP000830671">
    <property type="component" value="Chromosome 4"/>
</dbReference>
<proteinExistence type="predicted"/>
<keyword evidence="2" id="KW-1185">Reference proteome</keyword>
<name>A0A9Q8WGU3_9PEZI</name>
<protein>
    <submittedName>
        <fullName evidence="1">Uncharacterized protein</fullName>
    </submittedName>
</protein>
<dbReference type="EMBL" id="CP019476">
    <property type="protein sequence ID" value="UQC82746.1"/>
    <property type="molecule type" value="Genomic_DNA"/>
</dbReference>
<organism evidence="1 2">
    <name type="scientific">Colletotrichum lupini</name>
    <dbReference type="NCBI Taxonomy" id="145971"/>
    <lineage>
        <taxon>Eukaryota</taxon>
        <taxon>Fungi</taxon>
        <taxon>Dikarya</taxon>
        <taxon>Ascomycota</taxon>
        <taxon>Pezizomycotina</taxon>
        <taxon>Sordariomycetes</taxon>
        <taxon>Hypocreomycetidae</taxon>
        <taxon>Glomerellales</taxon>
        <taxon>Glomerellaceae</taxon>
        <taxon>Colletotrichum</taxon>
        <taxon>Colletotrichum acutatum species complex</taxon>
    </lineage>
</organism>
<gene>
    <name evidence="1" type="ORF">CLUP02_08236</name>
</gene>
<dbReference type="RefSeq" id="XP_049144369.1">
    <property type="nucleotide sequence ID" value="XM_049287226.1"/>
</dbReference>
<evidence type="ECO:0000313" key="1">
    <source>
        <dbReference type="EMBL" id="UQC82746.1"/>
    </source>
</evidence>